<keyword evidence="2" id="KW-1185">Reference proteome</keyword>
<reference evidence="1 2" key="1">
    <citation type="journal article" date="2020" name="Cell">
        <title>Large-Scale Comparative Analyses of Tick Genomes Elucidate Their Genetic Diversity and Vector Capacities.</title>
        <authorList>
            <consortium name="Tick Genome and Microbiome Consortium (TIGMIC)"/>
            <person name="Jia N."/>
            <person name="Wang J."/>
            <person name="Shi W."/>
            <person name="Du L."/>
            <person name="Sun Y."/>
            <person name="Zhan W."/>
            <person name="Jiang J.F."/>
            <person name="Wang Q."/>
            <person name="Zhang B."/>
            <person name="Ji P."/>
            <person name="Bell-Sakyi L."/>
            <person name="Cui X.M."/>
            <person name="Yuan T.T."/>
            <person name="Jiang B.G."/>
            <person name="Yang W.F."/>
            <person name="Lam T.T."/>
            <person name="Chang Q.C."/>
            <person name="Ding S.J."/>
            <person name="Wang X.J."/>
            <person name="Zhu J.G."/>
            <person name="Ruan X.D."/>
            <person name="Zhao L."/>
            <person name="Wei J.T."/>
            <person name="Ye R.Z."/>
            <person name="Que T.C."/>
            <person name="Du C.H."/>
            <person name="Zhou Y.H."/>
            <person name="Cheng J.X."/>
            <person name="Dai P.F."/>
            <person name="Guo W.B."/>
            <person name="Han X.H."/>
            <person name="Huang E.J."/>
            <person name="Li L.F."/>
            <person name="Wei W."/>
            <person name="Gao Y.C."/>
            <person name="Liu J.Z."/>
            <person name="Shao H.Z."/>
            <person name="Wang X."/>
            <person name="Wang C.C."/>
            <person name="Yang T.C."/>
            <person name="Huo Q.B."/>
            <person name="Li W."/>
            <person name="Chen H.Y."/>
            <person name="Chen S.E."/>
            <person name="Zhou L.G."/>
            <person name="Ni X.B."/>
            <person name="Tian J.H."/>
            <person name="Sheng Y."/>
            <person name="Liu T."/>
            <person name="Pan Y.S."/>
            <person name="Xia L.Y."/>
            <person name="Li J."/>
            <person name="Zhao F."/>
            <person name="Cao W.C."/>
        </authorList>
    </citation>
    <scope>NUCLEOTIDE SEQUENCE [LARGE SCALE GENOMIC DNA]</scope>
    <source>
        <strain evidence="1">Iper-2018</strain>
    </source>
</reference>
<evidence type="ECO:0000313" key="2">
    <source>
        <dbReference type="Proteomes" id="UP000805193"/>
    </source>
</evidence>
<accession>A0AC60QXH3</accession>
<dbReference type="EMBL" id="JABSTQ010003800">
    <property type="protein sequence ID" value="KAG0443125.1"/>
    <property type="molecule type" value="Genomic_DNA"/>
</dbReference>
<evidence type="ECO:0000313" key="1">
    <source>
        <dbReference type="EMBL" id="KAG0443125.1"/>
    </source>
</evidence>
<sequence>MDNVKDKRFWAGESDDLSTTSKKSSLWSIVFRFVADIVFHVPPLLPASWTHASVPNGTCSEEHVNNVRKLLLAGFAALDVQEQLPLLEVKDPAFSLSSGNLFGLRSLNISGDVKFVCGAKETIADFVAVVPRVKGYYNWRSHGKIPLSGDLVVEGRNGTFTGRLRHVRGIFRSVSLAFSHFSSVSVELHGVSSFSVPGYKIMTLGNRAFNKAVRKTTRDVVSPAFKKAVQASQ</sequence>
<name>A0AC60QXH3_IXOPE</name>
<proteinExistence type="predicted"/>
<dbReference type="Proteomes" id="UP000805193">
    <property type="component" value="Unassembled WGS sequence"/>
</dbReference>
<comment type="caution">
    <text evidence="1">The sequence shown here is derived from an EMBL/GenBank/DDBJ whole genome shotgun (WGS) entry which is preliminary data.</text>
</comment>
<organism evidence="1 2">
    <name type="scientific">Ixodes persulcatus</name>
    <name type="common">Taiga tick</name>
    <dbReference type="NCBI Taxonomy" id="34615"/>
    <lineage>
        <taxon>Eukaryota</taxon>
        <taxon>Metazoa</taxon>
        <taxon>Ecdysozoa</taxon>
        <taxon>Arthropoda</taxon>
        <taxon>Chelicerata</taxon>
        <taxon>Arachnida</taxon>
        <taxon>Acari</taxon>
        <taxon>Parasitiformes</taxon>
        <taxon>Ixodida</taxon>
        <taxon>Ixodoidea</taxon>
        <taxon>Ixodidae</taxon>
        <taxon>Ixodinae</taxon>
        <taxon>Ixodes</taxon>
    </lineage>
</organism>
<protein>
    <submittedName>
        <fullName evidence="1">Uncharacterized protein</fullName>
    </submittedName>
</protein>
<gene>
    <name evidence="1" type="ORF">HPB47_015259</name>
</gene>